<keyword evidence="4" id="KW-1185">Reference proteome</keyword>
<reference evidence="3 4" key="1">
    <citation type="submission" date="2018-08" db="EMBL/GenBank/DDBJ databases">
        <title>Draft genome of the lignicolous fungus Coniochaeta pulveracea.</title>
        <authorList>
            <person name="Borstlap C.J."/>
            <person name="De Witt R.N."/>
            <person name="Botha A."/>
            <person name="Volschenk H."/>
        </authorList>
    </citation>
    <scope>NUCLEOTIDE SEQUENCE [LARGE SCALE GENOMIC DNA]</scope>
    <source>
        <strain evidence="3 4">CAB683</strain>
    </source>
</reference>
<accession>A0A420YEP8</accession>
<sequence length="384" mass="43356">MEIDNTTPVGTNCITRWSVEFLGEQKSRNSEHSQRDLGFTGKLGKHWYAVYGDTLWNKPFYMIRNSISRCTSDPLAVEDLHLRPDMPRQNQFIPWEPAWGEKQNWFIGVSSLLEIDSQEPVGAIFYLVTTGIMTADSRSLGTGIAMVKLVDGVPTVVKRFGDKGYWWPADTNPKWGDIAAFRDPNSEYVYAWGGAATSLAQDNSKKDLVFLTRVKARDGFDTSKYEYWWGREKGWSSQPLNQFNHQTAVWKATGQGQVVWNQYLGVYIFVHLTSWGIGHGIIHLRTAKQPEGPWTSDVRVFKDDAIDGGFVYAGVAHPYLDESGRTLTVSWTNNNRIRVARIDFTTGQNVLVTHQNEAGPTPATSATHHTHHLRDKAEDKCVVS</sequence>
<feature type="region of interest" description="Disordered" evidence="1">
    <location>
        <begin position="356"/>
        <end position="384"/>
    </location>
</feature>
<evidence type="ECO:0000256" key="1">
    <source>
        <dbReference type="SAM" id="MobiDB-lite"/>
    </source>
</evidence>
<dbReference type="OrthoDB" id="2583188at2759"/>
<evidence type="ECO:0000313" key="3">
    <source>
        <dbReference type="EMBL" id="RKU46381.1"/>
    </source>
</evidence>
<feature type="compositionally biased region" description="Basic and acidic residues" evidence="1">
    <location>
        <begin position="375"/>
        <end position="384"/>
    </location>
</feature>
<dbReference type="EMBL" id="QVQW01000014">
    <property type="protein sequence ID" value="RKU46381.1"/>
    <property type="molecule type" value="Genomic_DNA"/>
</dbReference>
<feature type="domain" description="DUF4185" evidence="2">
    <location>
        <begin position="179"/>
        <end position="335"/>
    </location>
</feature>
<comment type="caution">
    <text evidence="3">The sequence shown here is derived from an EMBL/GenBank/DDBJ whole genome shotgun (WGS) entry which is preliminary data.</text>
</comment>
<organism evidence="3 4">
    <name type="scientific">Coniochaeta pulveracea</name>
    <dbReference type="NCBI Taxonomy" id="177199"/>
    <lineage>
        <taxon>Eukaryota</taxon>
        <taxon>Fungi</taxon>
        <taxon>Dikarya</taxon>
        <taxon>Ascomycota</taxon>
        <taxon>Pezizomycotina</taxon>
        <taxon>Sordariomycetes</taxon>
        <taxon>Sordariomycetidae</taxon>
        <taxon>Coniochaetales</taxon>
        <taxon>Coniochaetaceae</taxon>
        <taxon>Coniochaeta</taxon>
    </lineage>
</organism>
<proteinExistence type="predicted"/>
<name>A0A420YEP8_9PEZI</name>
<evidence type="ECO:0000259" key="2">
    <source>
        <dbReference type="Pfam" id="PF13810"/>
    </source>
</evidence>
<dbReference type="Proteomes" id="UP000275385">
    <property type="component" value="Unassembled WGS sequence"/>
</dbReference>
<dbReference type="InterPro" id="IPR025442">
    <property type="entry name" value="DUF4185"/>
</dbReference>
<gene>
    <name evidence="3" type="ORF">DL546_004134</name>
</gene>
<dbReference type="Pfam" id="PF13810">
    <property type="entry name" value="DUF4185"/>
    <property type="match status" value="1"/>
</dbReference>
<protein>
    <recommendedName>
        <fullName evidence="2">DUF4185 domain-containing protein</fullName>
    </recommendedName>
</protein>
<dbReference type="AlphaFoldDB" id="A0A420YEP8"/>
<evidence type="ECO:0000313" key="4">
    <source>
        <dbReference type="Proteomes" id="UP000275385"/>
    </source>
</evidence>